<name>A0A2Z7DG52_9LAMI</name>
<dbReference type="Proteomes" id="UP000250235">
    <property type="component" value="Unassembled WGS sequence"/>
</dbReference>
<reference evidence="2 3" key="1">
    <citation type="journal article" date="2015" name="Proc. Natl. Acad. Sci. U.S.A.">
        <title>The resurrection genome of Boea hygrometrica: A blueprint for survival of dehydration.</title>
        <authorList>
            <person name="Xiao L."/>
            <person name="Yang G."/>
            <person name="Zhang L."/>
            <person name="Yang X."/>
            <person name="Zhao S."/>
            <person name="Ji Z."/>
            <person name="Zhou Q."/>
            <person name="Hu M."/>
            <person name="Wang Y."/>
            <person name="Chen M."/>
            <person name="Xu Y."/>
            <person name="Jin H."/>
            <person name="Xiao X."/>
            <person name="Hu G."/>
            <person name="Bao F."/>
            <person name="Hu Y."/>
            <person name="Wan P."/>
            <person name="Li L."/>
            <person name="Deng X."/>
            <person name="Kuang T."/>
            <person name="Xiang C."/>
            <person name="Zhu J.K."/>
            <person name="Oliver M.J."/>
            <person name="He Y."/>
        </authorList>
    </citation>
    <scope>NUCLEOTIDE SEQUENCE [LARGE SCALE GENOMIC DNA]</scope>
    <source>
        <strain evidence="3">cv. XS01</strain>
    </source>
</reference>
<accession>A0A2Z7DG52</accession>
<keyword evidence="3" id="KW-1185">Reference proteome</keyword>
<dbReference type="EMBL" id="KQ988009">
    <property type="protein sequence ID" value="KZV56615.1"/>
    <property type="molecule type" value="Genomic_DNA"/>
</dbReference>
<sequence length="170" mass="18194">MCGGDHRITSALWRARRASSRRALAARLEQGGRPLGRAGRATSTYWPAAPCASRCMLVGAVRHARRTMAHGSAALVAAARDLLAAAAVRGCSGDVVTADCGRYRQSGPRQETRLLRQPALEGLTRSARTDSPRLIGRKQFSGEDGRRRRRRTADGGGGVCGEDGRRLICA</sequence>
<evidence type="ECO:0000313" key="2">
    <source>
        <dbReference type="EMBL" id="KZV56615.1"/>
    </source>
</evidence>
<proteinExistence type="predicted"/>
<evidence type="ECO:0000256" key="1">
    <source>
        <dbReference type="SAM" id="MobiDB-lite"/>
    </source>
</evidence>
<gene>
    <name evidence="2" type="ORF">F511_13846</name>
</gene>
<dbReference type="AlphaFoldDB" id="A0A2Z7DG52"/>
<protein>
    <submittedName>
        <fullName evidence="2">Uncharacterized protein</fullName>
    </submittedName>
</protein>
<evidence type="ECO:0000313" key="3">
    <source>
        <dbReference type="Proteomes" id="UP000250235"/>
    </source>
</evidence>
<feature type="region of interest" description="Disordered" evidence="1">
    <location>
        <begin position="125"/>
        <end position="158"/>
    </location>
</feature>
<organism evidence="2 3">
    <name type="scientific">Dorcoceras hygrometricum</name>
    <dbReference type="NCBI Taxonomy" id="472368"/>
    <lineage>
        <taxon>Eukaryota</taxon>
        <taxon>Viridiplantae</taxon>
        <taxon>Streptophyta</taxon>
        <taxon>Embryophyta</taxon>
        <taxon>Tracheophyta</taxon>
        <taxon>Spermatophyta</taxon>
        <taxon>Magnoliopsida</taxon>
        <taxon>eudicotyledons</taxon>
        <taxon>Gunneridae</taxon>
        <taxon>Pentapetalae</taxon>
        <taxon>asterids</taxon>
        <taxon>lamiids</taxon>
        <taxon>Lamiales</taxon>
        <taxon>Gesneriaceae</taxon>
        <taxon>Didymocarpoideae</taxon>
        <taxon>Trichosporeae</taxon>
        <taxon>Loxocarpinae</taxon>
        <taxon>Dorcoceras</taxon>
    </lineage>
</organism>